<evidence type="ECO:0000256" key="4">
    <source>
        <dbReference type="ARBA" id="ARBA00022723"/>
    </source>
</evidence>
<accession>A0ABQ5YIR9</accession>
<evidence type="ECO:0000256" key="1">
    <source>
        <dbReference type="ARBA" id="ARBA00001947"/>
    </source>
</evidence>
<sequence length="371" mass="40475">MQHRWIVSMAVMSALAAPVLVQAQDLRVSVAATRVSAMATQDVEVDVRYTNESRQPVYLYKWYVAGNGLQDPMFEVSRDGKPVEYLGPLVKRRAPTAADLITVRPGQTISSRVKLSSVYDMSQSGSYSIRFAADSERMLKRPLKGINETAAAEGIEAAVESEMLRSNDVALWVEGRSSPLLRQAEEGRKLSALLDRITASSVSYASNCSATRQSQINSGVSAAISYANASVSYLNGTPSGTSRYVTWFGKYSSTNWNTAKSHFVKIKDALDTKPLVFDCSCTESGTFAYVYPTQPYKIYLCGAYWAAANTGTDSRGGTIVHELSHFNVVAGTDDHAYGQTAAKSLAKKSPTKALDNADSHEYFTENTPYLP</sequence>
<dbReference type="Pfam" id="PF14521">
    <property type="entry name" value="Aspzincin_M35"/>
    <property type="match status" value="1"/>
</dbReference>
<keyword evidence="7" id="KW-0482">Metalloprotease</keyword>
<dbReference type="SMART" id="SM01351">
    <property type="entry name" value="Aspzincin_M35"/>
    <property type="match status" value="1"/>
</dbReference>
<dbReference type="InterPro" id="IPR050414">
    <property type="entry name" value="Fungal_M35_metalloproteases"/>
</dbReference>
<feature type="signal peptide" evidence="8">
    <location>
        <begin position="1"/>
        <end position="23"/>
    </location>
</feature>
<evidence type="ECO:0000313" key="10">
    <source>
        <dbReference type="EMBL" id="GLR14886.1"/>
    </source>
</evidence>
<evidence type="ECO:0000256" key="3">
    <source>
        <dbReference type="ARBA" id="ARBA00022670"/>
    </source>
</evidence>
<dbReference type="Proteomes" id="UP001156706">
    <property type="component" value="Unassembled WGS sequence"/>
</dbReference>
<reference evidence="11" key="1">
    <citation type="journal article" date="2019" name="Int. J. Syst. Evol. Microbiol.">
        <title>The Global Catalogue of Microorganisms (GCM) 10K type strain sequencing project: providing services to taxonomists for standard genome sequencing and annotation.</title>
        <authorList>
            <consortium name="The Broad Institute Genomics Platform"/>
            <consortium name="The Broad Institute Genome Sequencing Center for Infectious Disease"/>
            <person name="Wu L."/>
            <person name="Ma J."/>
        </authorList>
    </citation>
    <scope>NUCLEOTIDE SEQUENCE [LARGE SCALE GENOMIC DNA]</scope>
    <source>
        <strain evidence="11">NBRC 110044</strain>
    </source>
</reference>
<dbReference type="PANTHER" id="PTHR37016:SF3">
    <property type="entry name" value="NEUTRAL PROTEASE 2-RELATED"/>
    <property type="match status" value="1"/>
</dbReference>
<evidence type="ECO:0000256" key="8">
    <source>
        <dbReference type="SAM" id="SignalP"/>
    </source>
</evidence>
<keyword evidence="6" id="KW-0862">Zinc</keyword>
<dbReference type="CDD" id="cd11306">
    <property type="entry name" value="M35_peptidyl-Lys"/>
    <property type="match status" value="1"/>
</dbReference>
<protein>
    <submittedName>
        <fullName evidence="10">Peptidase M35</fullName>
    </submittedName>
</protein>
<dbReference type="SUPFAM" id="SSF55486">
    <property type="entry name" value="Metalloproteases ('zincins'), catalytic domain"/>
    <property type="match status" value="1"/>
</dbReference>
<evidence type="ECO:0000256" key="5">
    <source>
        <dbReference type="ARBA" id="ARBA00022801"/>
    </source>
</evidence>
<comment type="similarity">
    <text evidence="2">Belongs to the peptidase M35 family.</text>
</comment>
<dbReference type="Gene3D" id="2.60.40.2970">
    <property type="match status" value="1"/>
</dbReference>
<gene>
    <name evidence="10" type="ORF">GCM10007907_36760</name>
</gene>
<proteinExistence type="inferred from homology"/>
<dbReference type="EMBL" id="BSOG01000006">
    <property type="protein sequence ID" value="GLR14886.1"/>
    <property type="molecule type" value="Genomic_DNA"/>
</dbReference>
<keyword evidence="8" id="KW-0732">Signal</keyword>
<dbReference type="InterPro" id="IPR024079">
    <property type="entry name" value="MetalloPept_cat_dom_sf"/>
</dbReference>
<dbReference type="InterPro" id="IPR034115">
    <property type="entry name" value="M35_peptidyl-Lys"/>
</dbReference>
<feature type="domain" description="Lysine-specific metallo-endopeptidase" evidence="9">
    <location>
        <begin position="232"/>
        <end position="365"/>
    </location>
</feature>
<evidence type="ECO:0000256" key="7">
    <source>
        <dbReference type="ARBA" id="ARBA00023049"/>
    </source>
</evidence>
<keyword evidence="3" id="KW-0645">Protease</keyword>
<evidence type="ECO:0000256" key="6">
    <source>
        <dbReference type="ARBA" id="ARBA00022833"/>
    </source>
</evidence>
<comment type="cofactor">
    <cofactor evidence="1">
        <name>Zn(2+)</name>
        <dbReference type="ChEBI" id="CHEBI:29105"/>
    </cofactor>
</comment>
<evidence type="ECO:0000256" key="2">
    <source>
        <dbReference type="ARBA" id="ARBA00010279"/>
    </source>
</evidence>
<comment type="caution">
    <text evidence="10">The sequence shown here is derived from an EMBL/GenBank/DDBJ whole genome shotgun (WGS) entry which is preliminary data.</text>
</comment>
<dbReference type="Gene3D" id="3.40.390.10">
    <property type="entry name" value="Collagenase (Catalytic Domain)"/>
    <property type="match status" value="1"/>
</dbReference>
<dbReference type="PANTHER" id="PTHR37016">
    <property type="match status" value="1"/>
</dbReference>
<evidence type="ECO:0000313" key="11">
    <source>
        <dbReference type="Proteomes" id="UP001156706"/>
    </source>
</evidence>
<dbReference type="InterPro" id="IPR029463">
    <property type="entry name" value="Lys_MEP"/>
</dbReference>
<name>A0ABQ5YIR9_9NEIS</name>
<evidence type="ECO:0000259" key="9">
    <source>
        <dbReference type="SMART" id="SM01351"/>
    </source>
</evidence>
<keyword evidence="4" id="KW-0479">Metal-binding</keyword>
<keyword evidence="11" id="KW-1185">Reference proteome</keyword>
<feature type="chain" id="PRO_5045752873" evidence="8">
    <location>
        <begin position="24"/>
        <end position="371"/>
    </location>
</feature>
<keyword evidence="5" id="KW-0378">Hydrolase</keyword>
<organism evidence="10 11">
    <name type="scientific">Chitinimonas prasina</name>
    <dbReference type="NCBI Taxonomy" id="1434937"/>
    <lineage>
        <taxon>Bacteria</taxon>
        <taxon>Pseudomonadati</taxon>
        <taxon>Pseudomonadota</taxon>
        <taxon>Betaproteobacteria</taxon>
        <taxon>Neisseriales</taxon>
        <taxon>Chitinibacteraceae</taxon>
        <taxon>Chitinimonas</taxon>
    </lineage>
</organism>